<feature type="compositionally biased region" description="Polar residues" evidence="5">
    <location>
        <begin position="345"/>
        <end position="372"/>
    </location>
</feature>
<keyword evidence="4" id="KW-0378">Hydrolase</keyword>
<dbReference type="Pfam" id="PF18738">
    <property type="entry name" value="HEPN_DZIP3"/>
    <property type="match status" value="1"/>
</dbReference>
<feature type="transmembrane region" description="Helical" evidence="6">
    <location>
        <begin position="15"/>
        <end position="38"/>
    </location>
</feature>
<dbReference type="AlphaFoldDB" id="A0A1S3HHN4"/>
<feature type="compositionally biased region" description="Polar residues" evidence="5">
    <location>
        <begin position="315"/>
        <end position="324"/>
    </location>
</feature>
<dbReference type="InterPro" id="IPR041249">
    <property type="entry name" value="HEPN_DZIP3"/>
</dbReference>
<dbReference type="STRING" id="7574.A0A1S3HHN4"/>
<dbReference type="PANTHER" id="PTHR47901">
    <property type="entry name" value="CASPASE RECRUITMENT DOMAIN-CONTAINING PROTEIN 18"/>
    <property type="match status" value="1"/>
</dbReference>
<sequence length="622" mass="69142">MKTFDLPTTYANNTMIVKAATIFIPTLLGLASLGILFLRRRKNQNGWLSRKSVPLNDKSNFFRLTRLLLDFGGNVLRDFLSREMQKKYPNDFDPTSGNMRGVLTKVQSILCNMPKKIFNDSQRDFCYPGGTPATNVFLDDIDITLAGVLLRNITTLSPNSSKWSKPSATDTDPIALLSRFRTYRNIFHGHASNAAIETTPFLKLFHEIKDLLLGLSTVYSKADYLSLLEEPLDSNLVAKNSELFERWIHVQNMPIEEVEHRLSDRIVKELRYLRETTNNGFERMSQLLNGAGNQLLPQNSIQAGGVPKTEETPTSRDVPTTGETPTAGDVPTTGETPATGDVPTSGETPTTGDVPTTGETPTTGDFPTSGETPATGGVQTTGETPTTGVVPTTGETPTIKDLSTENHTNIEVKATEEKPSARVIPTNSTTEVIYKREKYSPAESSPFFRAIEVLHTDNVMKAEAEEACEVEIKPCTEEFYETFANDPDVYSNTSTPRGRAVIINNEMYSCGNLRNRTGTDADSETLQNLLYQLQYRVQVHHDLSSEQIHRLLERESKRDVHKKYDSFILIILTHGTKEGMYGTDGNLVPYDVIKQYFNNANCEGLRGKPKIVIIQSCLGSEC</sequence>
<evidence type="ECO:0000313" key="8">
    <source>
        <dbReference type="Proteomes" id="UP000085678"/>
    </source>
</evidence>
<protein>
    <submittedName>
        <fullName evidence="9">Uncharacterized protein LOC106155364 isoform X1</fullName>
    </submittedName>
</protein>
<organism evidence="8 9">
    <name type="scientific">Lingula anatina</name>
    <name type="common">Brachiopod</name>
    <name type="synonym">Lingula unguis</name>
    <dbReference type="NCBI Taxonomy" id="7574"/>
    <lineage>
        <taxon>Eukaryota</taxon>
        <taxon>Metazoa</taxon>
        <taxon>Spiralia</taxon>
        <taxon>Lophotrochozoa</taxon>
        <taxon>Brachiopoda</taxon>
        <taxon>Linguliformea</taxon>
        <taxon>Lingulata</taxon>
        <taxon>Lingulida</taxon>
        <taxon>Linguloidea</taxon>
        <taxon>Lingulidae</taxon>
        <taxon>Lingula</taxon>
    </lineage>
</organism>
<evidence type="ECO:0000256" key="6">
    <source>
        <dbReference type="SAM" id="Phobius"/>
    </source>
</evidence>
<dbReference type="OrthoDB" id="6116485at2759"/>
<feature type="domain" description="Caspase family p20" evidence="7">
    <location>
        <begin position="496"/>
        <end position="621"/>
    </location>
</feature>
<feature type="compositionally biased region" description="Low complexity" evidence="5">
    <location>
        <begin position="375"/>
        <end position="397"/>
    </location>
</feature>
<dbReference type="PROSITE" id="PS50208">
    <property type="entry name" value="CASPASE_P20"/>
    <property type="match status" value="1"/>
</dbReference>
<keyword evidence="6" id="KW-0472">Membrane</keyword>
<keyword evidence="8" id="KW-1185">Reference proteome</keyword>
<gene>
    <name evidence="9" type="primary">LOC106155364</name>
</gene>
<evidence type="ECO:0000256" key="5">
    <source>
        <dbReference type="SAM" id="MobiDB-lite"/>
    </source>
</evidence>
<dbReference type="GO" id="GO:0004197">
    <property type="term" value="F:cysteine-type endopeptidase activity"/>
    <property type="evidence" value="ECO:0007669"/>
    <property type="project" value="InterPro"/>
</dbReference>
<dbReference type="KEGG" id="lak:106155364"/>
<dbReference type="RefSeq" id="XP_013385613.2">
    <property type="nucleotide sequence ID" value="XM_013530159.2"/>
</dbReference>
<evidence type="ECO:0000259" key="7">
    <source>
        <dbReference type="PROSITE" id="PS50208"/>
    </source>
</evidence>
<accession>A0A1S3HHN4</accession>
<dbReference type="Pfam" id="PF00656">
    <property type="entry name" value="Peptidase_C14"/>
    <property type="match status" value="1"/>
</dbReference>
<proteinExistence type="inferred from homology"/>
<dbReference type="PRINTS" id="PR00376">
    <property type="entry name" value="IL1BCENZYME"/>
</dbReference>
<dbReference type="Gene3D" id="3.40.50.1460">
    <property type="match status" value="1"/>
</dbReference>
<reference evidence="9" key="1">
    <citation type="submission" date="2025-08" db="UniProtKB">
        <authorList>
            <consortium name="RefSeq"/>
        </authorList>
    </citation>
    <scope>IDENTIFICATION</scope>
    <source>
        <tissue evidence="9">Gonads</tissue>
    </source>
</reference>
<dbReference type="SUPFAM" id="SSF52129">
    <property type="entry name" value="Caspase-like"/>
    <property type="match status" value="1"/>
</dbReference>
<dbReference type="InterPro" id="IPR002398">
    <property type="entry name" value="Pept_C14"/>
</dbReference>
<keyword evidence="6" id="KW-0812">Transmembrane</keyword>
<dbReference type="SMART" id="SM00115">
    <property type="entry name" value="CASc"/>
    <property type="match status" value="1"/>
</dbReference>
<dbReference type="PROSITE" id="PS01121">
    <property type="entry name" value="CASPASE_HIS"/>
    <property type="match status" value="1"/>
</dbReference>
<dbReference type="InterPro" id="IPR011600">
    <property type="entry name" value="Pept_C14_caspase"/>
</dbReference>
<dbReference type="InterPro" id="IPR015917">
    <property type="entry name" value="Pept_C14A"/>
</dbReference>
<dbReference type="GO" id="GO:0006915">
    <property type="term" value="P:apoptotic process"/>
    <property type="evidence" value="ECO:0007669"/>
    <property type="project" value="UniProtKB-KW"/>
</dbReference>
<dbReference type="InterPro" id="IPR016129">
    <property type="entry name" value="Caspase_his_AS"/>
</dbReference>
<feature type="region of interest" description="Disordered" evidence="5">
    <location>
        <begin position="297"/>
        <end position="406"/>
    </location>
</feature>
<evidence type="ECO:0000256" key="3">
    <source>
        <dbReference type="ARBA" id="ARBA00022703"/>
    </source>
</evidence>
<comment type="similarity">
    <text evidence="1">Belongs to the peptidase C14A family.</text>
</comment>
<dbReference type="GeneID" id="106155364"/>
<keyword evidence="6" id="KW-1133">Transmembrane helix</keyword>
<evidence type="ECO:0000256" key="2">
    <source>
        <dbReference type="ARBA" id="ARBA00022670"/>
    </source>
</evidence>
<dbReference type="PANTHER" id="PTHR47901:SF8">
    <property type="entry name" value="CASPASE-3"/>
    <property type="match status" value="1"/>
</dbReference>
<evidence type="ECO:0000313" key="9">
    <source>
        <dbReference type="RefSeq" id="XP_013385613.2"/>
    </source>
</evidence>
<dbReference type="InterPro" id="IPR029030">
    <property type="entry name" value="Caspase-like_dom_sf"/>
</dbReference>
<keyword evidence="3" id="KW-0053">Apoptosis</keyword>
<evidence type="ECO:0000256" key="1">
    <source>
        <dbReference type="ARBA" id="ARBA00010134"/>
    </source>
</evidence>
<dbReference type="Proteomes" id="UP000085678">
    <property type="component" value="Unplaced"/>
</dbReference>
<evidence type="ECO:0000256" key="4">
    <source>
        <dbReference type="ARBA" id="ARBA00022801"/>
    </source>
</evidence>
<dbReference type="GO" id="GO:0006508">
    <property type="term" value="P:proteolysis"/>
    <property type="evidence" value="ECO:0007669"/>
    <property type="project" value="UniProtKB-KW"/>
</dbReference>
<name>A0A1S3HHN4_LINAN</name>
<dbReference type="InParanoid" id="A0A1S3HHN4"/>
<dbReference type="InterPro" id="IPR001309">
    <property type="entry name" value="Pept_C14_p20"/>
</dbReference>
<keyword evidence="2" id="KW-0645">Protease</keyword>